<keyword evidence="9" id="KW-0460">Magnesium</keyword>
<dbReference type="InterPro" id="IPR002139">
    <property type="entry name" value="Ribo/fructo_kinase"/>
</dbReference>
<dbReference type="InterPro" id="IPR002173">
    <property type="entry name" value="Carboh/pur_kinase_PfkB_CS"/>
</dbReference>
<proteinExistence type="inferred from homology"/>
<dbReference type="GO" id="GO:0046872">
    <property type="term" value="F:metal ion binding"/>
    <property type="evidence" value="ECO:0007669"/>
    <property type="project" value="UniProtKB-KW"/>
</dbReference>
<keyword evidence="10" id="KW-0630">Potassium</keyword>
<evidence type="ECO:0000313" key="15">
    <source>
        <dbReference type="Proteomes" id="UP000736164"/>
    </source>
</evidence>
<evidence type="ECO:0000256" key="9">
    <source>
        <dbReference type="ARBA" id="ARBA00022842"/>
    </source>
</evidence>
<evidence type="ECO:0000256" key="8">
    <source>
        <dbReference type="ARBA" id="ARBA00022840"/>
    </source>
</evidence>
<dbReference type="GO" id="GO:0004747">
    <property type="term" value="F:ribokinase activity"/>
    <property type="evidence" value="ECO:0007669"/>
    <property type="project" value="UniProtKB-EC"/>
</dbReference>
<dbReference type="NCBIfam" id="TIGR02152">
    <property type="entry name" value="D_ribokin_bact"/>
    <property type="match status" value="1"/>
</dbReference>
<accession>A0A8J7NIP2</accession>
<evidence type="ECO:0000256" key="12">
    <source>
        <dbReference type="RuleBase" id="RU003704"/>
    </source>
</evidence>
<evidence type="ECO:0000256" key="1">
    <source>
        <dbReference type="ARBA" id="ARBA00010688"/>
    </source>
</evidence>
<evidence type="ECO:0000256" key="4">
    <source>
        <dbReference type="ARBA" id="ARBA00022679"/>
    </source>
</evidence>
<dbReference type="GO" id="GO:0006753">
    <property type="term" value="P:nucleoside phosphate metabolic process"/>
    <property type="evidence" value="ECO:0007669"/>
    <property type="project" value="UniProtKB-ARBA"/>
</dbReference>
<dbReference type="GO" id="GO:0006014">
    <property type="term" value="P:D-ribose metabolic process"/>
    <property type="evidence" value="ECO:0007669"/>
    <property type="project" value="InterPro"/>
</dbReference>
<feature type="domain" description="Carbohydrate kinase PfkB" evidence="13">
    <location>
        <begin position="9"/>
        <end position="284"/>
    </location>
</feature>
<keyword evidence="7 12" id="KW-0418">Kinase</keyword>
<dbReference type="PANTHER" id="PTHR10584:SF166">
    <property type="entry name" value="RIBOKINASE"/>
    <property type="match status" value="1"/>
</dbReference>
<dbReference type="CDD" id="cd01174">
    <property type="entry name" value="ribokinase"/>
    <property type="match status" value="1"/>
</dbReference>
<dbReference type="Pfam" id="PF00294">
    <property type="entry name" value="PfkB"/>
    <property type="match status" value="1"/>
</dbReference>
<evidence type="ECO:0000256" key="6">
    <source>
        <dbReference type="ARBA" id="ARBA00022741"/>
    </source>
</evidence>
<keyword evidence="6" id="KW-0547">Nucleotide-binding</keyword>
<keyword evidence="4 12" id="KW-0808">Transferase</keyword>
<dbReference type="PANTHER" id="PTHR10584">
    <property type="entry name" value="SUGAR KINASE"/>
    <property type="match status" value="1"/>
</dbReference>
<evidence type="ECO:0000313" key="14">
    <source>
        <dbReference type="EMBL" id="MBN3313730.1"/>
    </source>
</evidence>
<keyword evidence="15" id="KW-1185">Reference proteome</keyword>
<feature type="non-terminal residue" evidence="14">
    <location>
        <position position="297"/>
    </location>
</feature>
<dbReference type="Proteomes" id="UP000736164">
    <property type="component" value="Unassembled WGS sequence"/>
</dbReference>
<dbReference type="EC" id="2.7.1.15" evidence="2"/>
<dbReference type="InterPro" id="IPR029056">
    <property type="entry name" value="Ribokinase-like"/>
</dbReference>
<evidence type="ECO:0000259" key="13">
    <source>
        <dbReference type="Pfam" id="PF00294"/>
    </source>
</evidence>
<evidence type="ECO:0000256" key="5">
    <source>
        <dbReference type="ARBA" id="ARBA00022723"/>
    </source>
</evidence>
<feature type="non-terminal residue" evidence="14">
    <location>
        <position position="1"/>
    </location>
</feature>
<evidence type="ECO:0000256" key="2">
    <source>
        <dbReference type="ARBA" id="ARBA00012035"/>
    </source>
</evidence>
<dbReference type="HAMAP" id="MF_01987">
    <property type="entry name" value="Ribokinase"/>
    <property type="match status" value="1"/>
</dbReference>
<keyword evidence="5" id="KW-0479">Metal-binding</keyword>
<keyword evidence="8" id="KW-0067">ATP-binding</keyword>
<dbReference type="GO" id="GO:0005524">
    <property type="term" value="F:ATP binding"/>
    <property type="evidence" value="ECO:0007669"/>
    <property type="project" value="UniProtKB-KW"/>
</dbReference>
<dbReference type="InterPro" id="IPR011611">
    <property type="entry name" value="PfkB_dom"/>
</dbReference>
<reference evidence="14" key="1">
    <citation type="journal article" date="2021" name="Cell">
        <title>Tracing the genetic footprints of vertebrate landing in non-teleost ray-finned fishes.</title>
        <authorList>
            <person name="Bi X."/>
            <person name="Wang K."/>
            <person name="Yang L."/>
            <person name="Pan H."/>
            <person name="Jiang H."/>
            <person name="Wei Q."/>
            <person name="Fang M."/>
            <person name="Yu H."/>
            <person name="Zhu C."/>
            <person name="Cai Y."/>
            <person name="He Y."/>
            <person name="Gan X."/>
            <person name="Zeng H."/>
            <person name="Yu D."/>
            <person name="Zhu Y."/>
            <person name="Jiang H."/>
            <person name="Qiu Q."/>
            <person name="Yang H."/>
            <person name="Zhang Y.E."/>
            <person name="Wang W."/>
            <person name="Zhu M."/>
            <person name="He S."/>
            <person name="Zhang G."/>
        </authorList>
    </citation>
    <scope>NUCLEOTIDE SEQUENCE</scope>
    <source>
        <strain evidence="14">Allg_001</strain>
    </source>
</reference>
<evidence type="ECO:0000256" key="11">
    <source>
        <dbReference type="ARBA" id="ARBA00023277"/>
    </source>
</evidence>
<dbReference type="GO" id="GO:0005829">
    <property type="term" value="C:cytosol"/>
    <property type="evidence" value="ECO:0007669"/>
    <property type="project" value="TreeGrafter"/>
</dbReference>
<evidence type="ECO:0000256" key="3">
    <source>
        <dbReference type="ARBA" id="ARBA00016943"/>
    </source>
</evidence>
<dbReference type="Gene3D" id="3.40.1190.20">
    <property type="match status" value="1"/>
</dbReference>
<organism evidence="14 15">
    <name type="scientific">Atractosteus spatula</name>
    <name type="common">Alligator gar</name>
    <name type="synonym">Lepisosteus spatula</name>
    <dbReference type="NCBI Taxonomy" id="7917"/>
    <lineage>
        <taxon>Eukaryota</taxon>
        <taxon>Metazoa</taxon>
        <taxon>Chordata</taxon>
        <taxon>Craniata</taxon>
        <taxon>Vertebrata</taxon>
        <taxon>Euteleostomi</taxon>
        <taxon>Actinopterygii</taxon>
        <taxon>Neopterygii</taxon>
        <taxon>Holostei</taxon>
        <taxon>Semionotiformes</taxon>
        <taxon>Lepisosteidae</taxon>
        <taxon>Atractosteus</taxon>
    </lineage>
</organism>
<keyword evidence="11" id="KW-0119">Carbohydrate metabolism</keyword>
<dbReference type="SUPFAM" id="SSF53613">
    <property type="entry name" value="Ribokinase-like"/>
    <property type="match status" value="1"/>
</dbReference>
<name>A0A8J7NIP2_ATRSP</name>
<evidence type="ECO:0000256" key="10">
    <source>
        <dbReference type="ARBA" id="ARBA00022958"/>
    </source>
</evidence>
<dbReference type="InterPro" id="IPR011877">
    <property type="entry name" value="Ribokinase"/>
</dbReference>
<gene>
    <name evidence="14" type="primary">Rbks</name>
    <name evidence="14" type="ORF">GTO95_0017864</name>
</gene>
<dbReference type="PRINTS" id="PR00990">
    <property type="entry name" value="RIBOKINASE"/>
</dbReference>
<dbReference type="EMBL" id="JAAWVO010012818">
    <property type="protein sequence ID" value="MBN3313730.1"/>
    <property type="molecule type" value="Genomic_DNA"/>
</dbReference>
<comment type="similarity">
    <text evidence="1 12">Belongs to the carbohydrate kinase PfkB family.</text>
</comment>
<evidence type="ECO:0000256" key="7">
    <source>
        <dbReference type="ARBA" id="ARBA00022777"/>
    </source>
</evidence>
<dbReference type="AlphaFoldDB" id="A0A8J7NIP2"/>
<protein>
    <recommendedName>
        <fullName evidence="3">Ribokinase</fullName>
        <ecNumber evidence="2">2.7.1.15</ecNumber>
    </recommendedName>
</protein>
<sequence>SQAPRLPKAGETIHGHRFFTGYGGKGANQCVQAARLGARTVMVCKVGKDFFGDSYIQNFRNNGVSTEFSGQTDRAATGAASIVVNDEGENAIVIVSGANLLLGPEDLRAALPAVTGARVLVCQLEISPATSLQALRMAHGSGAKTIFNPAPAIPDLDPDFYSNSDLICCNEPEAQLLTGLAVGSPKDAGKAGVELVKRGCGTAIVTLGPQGCVIVSAQDPSPRHVPSVSVPAVDTTGAGDSFIGALAFYMARYPTMPVEEMARRANQVAAVSVQAAGTQTSYPSRCDLPAELFQAGK</sequence>
<dbReference type="PROSITE" id="PS00584">
    <property type="entry name" value="PFKB_KINASES_2"/>
    <property type="match status" value="1"/>
</dbReference>
<comment type="caution">
    <text evidence="14">The sequence shown here is derived from an EMBL/GenBank/DDBJ whole genome shotgun (WGS) entry which is preliminary data.</text>
</comment>